<evidence type="ECO:0000259" key="4">
    <source>
        <dbReference type="Pfam" id="PF05368"/>
    </source>
</evidence>
<feature type="compositionally biased region" description="Basic and acidic residues" evidence="3">
    <location>
        <begin position="299"/>
        <end position="309"/>
    </location>
</feature>
<feature type="region of interest" description="Disordered" evidence="3">
    <location>
        <begin position="290"/>
        <end position="311"/>
    </location>
</feature>
<keyword evidence="1" id="KW-0521">NADP</keyword>
<keyword evidence="2" id="KW-0560">Oxidoreductase</keyword>
<dbReference type="Pfam" id="PF05368">
    <property type="entry name" value="NmrA"/>
    <property type="match status" value="1"/>
</dbReference>
<dbReference type="Proteomes" id="UP001316803">
    <property type="component" value="Unassembled WGS sequence"/>
</dbReference>
<dbReference type="EMBL" id="JAKLMC020000004">
    <property type="protein sequence ID" value="KAK5956507.1"/>
    <property type="molecule type" value="Genomic_DNA"/>
</dbReference>
<dbReference type="AlphaFoldDB" id="A0AAN8I642"/>
<keyword evidence="6" id="KW-1185">Reference proteome</keyword>
<dbReference type="PANTHER" id="PTHR47706:SF11">
    <property type="entry name" value="ISOFLAVONE REDUCTASE FAMILY PROTEIN (AFU_ORTHOLOGUE AFUA_1G12510)"/>
    <property type="match status" value="1"/>
</dbReference>
<dbReference type="SUPFAM" id="SSF51735">
    <property type="entry name" value="NAD(P)-binding Rossmann-fold domains"/>
    <property type="match status" value="1"/>
</dbReference>
<sequence length="366" mass="40508">MAGISSDNVVPLTQGSEPTEQHFNTVALFGANGQIGTSILQALVNCQQQSFRILAFIPPDTPSPKDSINTSKANDKTNIEVKAEDLTSISQSDLAGHLKGVDVIVSALNGKALDSQKLIQDAGVDAGVKRIYPSEYGMHNVYTQKDGSGWVHPLWNSKSNINESLLLHPAIFAHKMSYTLIGCGDYYNQDREPIWCPWTQSPDSNWVKDHNNKYTLHVIGDPDATSDFTHLDDFAEFLVATLCRPAQSENCRLNVVSDSISHNEIANLLRRYTGKEVRIERYSFEDQRGILSDPGSAPKELRDREKEGGEGQSAFPVDFWFLVKGLQGAGRFRWPVGERHEGEFGVGVGGMRGFEWYLRDLYGGGS</sequence>
<reference evidence="5 6" key="1">
    <citation type="submission" date="2022-12" db="EMBL/GenBank/DDBJ databases">
        <title>Genomic features and morphological characterization of a novel Knufia sp. strain isolated from spacecraft assembly facility.</title>
        <authorList>
            <person name="Teixeira M."/>
            <person name="Chander A.M."/>
            <person name="Stajich J.E."/>
            <person name="Venkateswaran K."/>
        </authorList>
    </citation>
    <scope>NUCLEOTIDE SEQUENCE [LARGE SCALE GENOMIC DNA]</scope>
    <source>
        <strain evidence="5 6">FJI-L2-BK-P2</strain>
    </source>
</reference>
<accession>A0AAN8I642</accession>
<feature type="domain" description="NmrA-like" evidence="4">
    <location>
        <begin position="24"/>
        <end position="290"/>
    </location>
</feature>
<dbReference type="InterPro" id="IPR008030">
    <property type="entry name" value="NmrA-like"/>
</dbReference>
<dbReference type="PANTHER" id="PTHR47706">
    <property type="entry name" value="NMRA-LIKE FAMILY PROTEIN"/>
    <property type="match status" value="1"/>
</dbReference>
<dbReference type="InterPro" id="IPR051609">
    <property type="entry name" value="NmrA/Isoflavone_reductase-like"/>
</dbReference>
<dbReference type="Gene3D" id="3.90.25.10">
    <property type="entry name" value="UDP-galactose 4-epimerase, domain 1"/>
    <property type="match status" value="1"/>
</dbReference>
<dbReference type="InterPro" id="IPR036291">
    <property type="entry name" value="NAD(P)-bd_dom_sf"/>
</dbReference>
<protein>
    <recommendedName>
        <fullName evidence="4">NmrA-like domain-containing protein</fullName>
    </recommendedName>
</protein>
<evidence type="ECO:0000256" key="1">
    <source>
        <dbReference type="ARBA" id="ARBA00022857"/>
    </source>
</evidence>
<evidence type="ECO:0000313" key="6">
    <source>
        <dbReference type="Proteomes" id="UP001316803"/>
    </source>
</evidence>
<proteinExistence type="predicted"/>
<comment type="caution">
    <text evidence="5">The sequence shown here is derived from an EMBL/GenBank/DDBJ whole genome shotgun (WGS) entry which is preliminary data.</text>
</comment>
<gene>
    <name evidence="5" type="ORF">OHC33_001992</name>
</gene>
<dbReference type="GO" id="GO:0016491">
    <property type="term" value="F:oxidoreductase activity"/>
    <property type="evidence" value="ECO:0007669"/>
    <property type="project" value="UniProtKB-KW"/>
</dbReference>
<organism evidence="5 6">
    <name type="scientific">Knufia fluminis</name>
    <dbReference type="NCBI Taxonomy" id="191047"/>
    <lineage>
        <taxon>Eukaryota</taxon>
        <taxon>Fungi</taxon>
        <taxon>Dikarya</taxon>
        <taxon>Ascomycota</taxon>
        <taxon>Pezizomycotina</taxon>
        <taxon>Eurotiomycetes</taxon>
        <taxon>Chaetothyriomycetidae</taxon>
        <taxon>Chaetothyriales</taxon>
        <taxon>Trichomeriaceae</taxon>
        <taxon>Knufia</taxon>
    </lineage>
</organism>
<name>A0AAN8I642_9EURO</name>
<dbReference type="Gene3D" id="3.40.50.720">
    <property type="entry name" value="NAD(P)-binding Rossmann-like Domain"/>
    <property type="match status" value="1"/>
</dbReference>
<evidence type="ECO:0000256" key="3">
    <source>
        <dbReference type="SAM" id="MobiDB-lite"/>
    </source>
</evidence>
<evidence type="ECO:0000313" key="5">
    <source>
        <dbReference type="EMBL" id="KAK5956507.1"/>
    </source>
</evidence>
<evidence type="ECO:0000256" key="2">
    <source>
        <dbReference type="ARBA" id="ARBA00023002"/>
    </source>
</evidence>